<evidence type="ECO:0000313" key="15">
    <source>
        <dbReference type="Proteomes" id="UP000264719"/>
    </source>
</evidence>
<dbReference type="SUPFAM" id="SSF48029">
    <property type="entry name" value="FliG"/>
    <property type="match status" value="2"/>
</dbReference>
<sequence length="356" mass="38468">MGSPTSLAQIEGSTAPLRPAAHLTRRQKAAIIVRFLLKEGAELRLADLPEPLQESLTTQMGAMRYVDRETLIAVLGEFASELEAMGLIFPHGVAGALSELGGRLSPQTASRLRKEAGVRQMGDPWDQVRKAELSELAPLIQAECTEVAAVLLSKLEVTRAAELLGKLPGETARRITYAVSQTEAVNPVAVERIGMALAAQLADKPVMAFADGPVERVGAILNSSLSSLRDDVLSGLEEEDRDFAEQVRKAIFTFAHIPERLGTADVPRVLREVDQTRLVTALAAAGPAGLDNVAEFLLSNMSKRMSENLREAMQEMGTVRPRTGEEAMTEVINAIRRLDAAGEISLVTPQDDDEED</sequence>
<proteinExistence type="inferred from homology"/>
<accession>A0A348WDY4</accession>
<keyword evidence="14" id="KW-0966">Cell projection</keyword>
<comment type="subcellular location">
    <subcellularLocation>
        <location evidence="1">Bacterial flagellum basal body</location>
    </subcellularLocation>
    <subcellularLocation>
        <location evidence="2">Cell membrane</location>
        <topology evidence="2">Peripheral membrane protein</topology>
        <orientation evidence="2">Cytoplasmic side</orientation>
    </subcellularLocation>
</comment>
<name>A0A348WDY4_9RHOB</name>
<keyword evidence="9" id="KW-0975">Bacterial flagellum</keyword>
<dbReference type="AlphaFoldDB" id="A0A348WDY4"/>
<feature type="domain" description="Flagellar motor switch protein FliG N-terminal" evidence="13">
    <location>
        <begin position="23"/>
        <end position="125"/>
    </location>
</feature>
<dbReference type="GO" id="GO:0006935">
    <property type="term" value="P:chemotaxis"/>
    <property type="evidence" value="ECO:0007669"/>
    <property type="project" value="UniProtKB-KW"/>
</dbReference>
<dbReference type="PANTHER" id="PTHR30534:SF0">
    <property type="entry name" value="FLAGELLAR MOTOR SWITCH PROTEIN FLIG"/>
    <property type="match status" value="1"/>
</dbReference>
<comment type="function">
    <text evidence="10">FliG is one of three proteins (FliG, FliN, FliM) that forms the rotor-mounted switch complex (C ring), located at the base of the basal body. This complex interacts with the CheY and CheZ chemotaxis proteins, in addition to contacting components of the motor that determine the direction of flagellar rotation.</text>
</comment>
<evidence type="ECO:0000256" key="5">
    <source>
        <dbReference type="ARBA" id="ARBA00022475"/>
    </source>
</evidence>
<evidence type="ECO:0000256" key="7">
    <source>
        <dbReference type="ARBA" id="ARBA00022779"/>
    </source>
</evidence>
<keyword evidence="14" id="KW-0969">Cilium</keyword>
<dbReference type="PANTHER" id="PTHR30534">
    <property type="entry name" value="FLAGELLAR MOTOR SWITCH PROTEIN FLIG"/>
    <property type="match status" value="1"/>
</dbReference>
<evidence type="ECO:0000259" key="11">
    <source>
        <dbReference type="Pfam" id="PF01706"/>
    </source>
</evidence>
<dbReference type="PRINTS" id="PR00954">
    <property type="entry name" value="FLGMOTORFLIG"/>
</dbReference>
<dbReference type="Gene3D" id="1.10.220.30">
    <property type="match status" value="3"/>
</dbReference>
<reference evidence="14 15" key="1">
    <citation type="journal article" date="2018" name="Nat. Biotechnol.">
        <title>A standardized bacterial taxonomy based on genome phylogeny substantially revises the tree of life.</title>
        <authorList>
            <person name="Parks D.H."/>
            <person name="Chuvochina M."/>
            <person name="Waite D.W."/>
            <person name="Rinke C."/>
            <person name="Skarshewski A."/>
            <person name="Chaumeil P.A."/>
            <person name="Hugenholtz P."/>
        </authorList>
    </citation>
    <scope>NUCLEOTIDE SEQUENCE [LARGE SCALE GENOMIC DNA]</scope>
    <source>
        <strain evidence="14">UBA9169</strain>
    </source>
</reference>
<keyword evidence="5" id="KW-1003">Cell membrane</keyword>
<keyword evidence="8" id="KW-0472">Membrane</keyword>
<dbReference type="Pfam" id="PF01706">
    <property type="entry name" value="FliG_C"/>
    <property type="match status" value="1"/>
</dbReference>
<protein>
    <recommendedName>
        <fullName evidence="4">Flagellar motor switch protein FliG</fullName>
    </recommendedName>
</protein>
<dbReference type="InterPro" id="IPR011002">
    <property type="entry name" value="FliG_a-hlx"/>
</dbReference>
<gene>
    <name evidence="14" type="ORF">DCS45_12855</name>
</gene>
<dbReference type="InterPro" id="IPR023087">
    <property type="entry name" value="Flg_Motor_Flig_C"/>
</dbReference>
<comment type="similarity">
    <text evidence="3">Belongs to the FliG family.</text>
</comment>
<evidence type="ECO:0000256" key="9">
    <source>
        <dbReference type="ARBA" id="ARBA00023143"/>
    </source>
</evidence>
<dbReference type="InterPro" id="IPR028263">
    <property type="entry name" value="FliG_N"/>
</dbReference>
<evidence type="ECO:0000256" key="2">
    <source>
        <dbReference type="ARBA" id="ARBA00004413"/>
    </source>
</evidence>
<evidence type="ECO:0000259" key="12">
    <source>
        <dbReference type="Pfam" id="PF14841"/>
    </source>
</evidence>
<evidence type="ECO:0000256" key="3">
    <source>
        <dbReference type="ARBA" id="ARBA00010299"/>
    </source>
</evidence>
<dbReference type="EMBL" id="DMVW01000124">
    <property type="protein sequence ID" value="HAR52746.1"/>
    <property type="molecule type" value="Genomic_DNA"/>
</dbReference>
<feature type="domain" description="Flagellar motor switch protein FliG C-terminal" evidence="11">
    <location>
        <begin position="235"/>
        <end position="346"/>
    </location>
</feature>
<dbReference type="GO" id="GO:0005886">
    <property type="term" value="C:plasma membrane"/>
    <property type="evidence" value="ECO:0007669"/>
    <property type="project" value="UniProtKB-SubCell"/>
</dbReference>
<evidence type="ECO:0000313" key="14">
    <source>
        <dbReference type="EMBL" id="HAR52746.1"/>
    </source>
</evidence>
<evidence type="ECO:0000256" key="6">
    <source>
        <dbReference type="ARBA" id="ARBA00022500"/>
    </source>
</evidence>
<dbReference type="GO" id="GO:0003774">
    <property type="term" value="F:cytoskeletal motor activity"/>
    <property type="evidence" value="ECO:0007669"/>
    <property type="project" value="InterPro"/>
</dbReference>
<keyword evidence="7" id="KW-0283">Flagellar rotation</keyword>
<evidence type="ECO:0000256" key="10">
    <source>
        <dbReference type="ARBA" id="ARBA00025598"/>
    </source>
</evidence>
<organism evidence="14 15">
    <name type="scientific">Roseovarius nubinhibens</name>
    <dbReference type="NCBI Taxonomy" id="314263"/>
    <lineage>
        <taxon>Bacteria</taxon>
        <taxon>Pseudomonadati</taxon>
        <taxon>Pseudomonadota</taxon>
        <taxon>Alphaproteobacteria</taxon>
        <taxon>Rhodobacterales</taxon>
        <taxon>Roseobacteraceae</taxon>
        <taxon>Roseovarius</taxon>
    </lineage>
</organism>
<keyword evidence="6" id="KW-0145">Chemotaxis</keyword>
<dbReference type="Pfam" id="PF14842">
    <property type="entry name" value="FliG_N"/>
    <property type="match status" value="1"/>
</dbReference>
<evidence type="ECO:0000256" key="4">
    <source>
        <dbReference type="ARBA" id="ARBA00021870"/>
    </source>
</evidence>
<feature type="domain" description="Flagellar motor switch protein FliG middle" evidence="12">
    <location>
        <begin position="135"/>
        <end position="203"/>
    </location>
</feature>
<dbReference type="Proteomes" id="UP000264719">
    <property type="component" value="Unassembled WGS sequence"/>
</dbReference>
<dbReference type="GO" id="GO:0071973">
    <property type="term" value="P:bacterial-type flagellum-dependent cell motility"/>
    <property type="evidence" value="ECO:0007669"/>
    <property type="project" value="InterPro"/>
</dbReference>
<comment type="caution">
    <text evidence="14">The sequence shown here is derived from an EMBL/GenBank/DDBJ whole genome shotgun (WGS) entry which is preliminary data.</text>
</comment>
<evidence type="ECO:0000256" key="1">
    <source>
        <dbReference type="ARBA" id="ARBA00004117"/>
    </source>
</evidence>
<evidence type="ECO:0000259" key="13">
    <source>
        <dbReference type="Pfam" id="PF14842"/>
    </source>
</evidence>
<dbReference type="InterPro" id="IPR032779">
    <property type="entry name" value="FliG_M"/>
</dbReference>
<dbReference type="GO" id="GO:0009425">
    <property type="term" value="C:bacterial-type flagellum basal body"/>
    <property type="evidence" value="ECO:0007669"/>
    <property type="project" value="UniProtKB-SubCell"/>
</dbReference>
<keyword evidence="14" id="KW-0282">Flagellum</keyword>
<dbReference type="InterPro" id="IPR000090">
    <property type="entry name" value="Flg_Motor_Flig"/>
</dbReference>
<evidence type="ECO:0000256" key="8">
    <source>
        <dbReference type="ARBA" id="ARBA00023136"/>
    </source>
</evidence>
<dbReference type="Pfam" id="PF14841">
    <property type="entry name" value="FliG_M"/>
    <property type="match status" value="1"/>
</dbReference>